<gene>
    <name evidence="4" type="ORF">NKR19_g3055</name>
</gene>
<feature type="region of interest" description="Disordered" evidence="1">
    <location>
        <begin position="193"/>
        <end position="229"/>
    </location>
</feature>
<name>A0AA38RXS2_9PEZI</name>
<dbReference type="EMBL" id="JANBVN010000032">
    <property type="protein sequence ID" value="KAJ9160678.1"/>
    <property type="molecule type" value="Genomic_DNA"/>
</dbReference>
<sequence>MHPYILLIIASSGLAGAGWVKLPGYRDLVGRGSFPPPRETGRVNLDDSKGWTPKPTPAPGSISELDAVLELLRDRRAVTSNTWEDDTTCGWTAGVSSEPFTCPPQYSCRTNTANVVGCASGTYSPFYTVCLDMQAFEQGACASIGPETGCCQSSGFGACGTFLWTGTPARSMYRCFPQPTIISMNDEPQAVIDASTSTTSSTSSTSTSSSTPTQTTPPPDGDDKPSTNTGAIVGGVVGGVAGIALIASLAAWLILRHRRSGKKAQTYNAVSTEPSNPHTQQPSPQMAQLQQYPGGYQAVPGSGPTTFPPTSPYPTSVSTATAYDPRGSYYDPSKSPGQVSQQPLFPGQPASPPVPVAGAYNPNPHHSIMSELDAPAVSGTRGNPVEIGDK</sequence>
<reference evidence="4" key="1">
    <citation type="submission" date="2022-07" db="EMBL/GenBank/DDBJ databases">
        <title>Fungi with potential for degradation of polypropylene.</title>
        <authorList>
            <person name="Gostincar C."/>
        </authorList>
    </citation>
    <scope>NUCLEOTIDE SEQUENCE</scope>
    <source>
        <strain evidence="4">EXF-13287</strain>
    </source>
</reference>
<evidence type="ECO:0000313" key="4">
    <source>
        <dbReference type="EMBL" id="KAJ9160678.1"/>
    </source>
</evidence>
<accession>A0AA38RXS2</accession>
<feature type="compositionally biased region" description="Low complexity" evidence="1">
    <location>
        <begin position="195"/>
        <end position="214"/>
    </location>
</feature>
<comment type="caution">
    <text evidence="4">The sequence shown here is derived from an EMBL/GenBank/DDBJ whole genome shotgun (WGS) entry which is preliminary data.</text>
</comment>
<dbReference type="Proteomes" id="UP001174691">
    <property type="component" value="Unassembled WGS sequence"/>
</dbReference>
<keyword evidence="3" id="KW-0732">Signal</keyword>
<feature type="transmembrane region" description="Helical" evidence="2">
    <location>
        <begin position="232"/>
        <end position="255"/>
    </location>
</feature>
<protein>
    <recommendedName>
        <fullName evidence="6">Mid2 domain-containing protein</fullName>
    </recommendedName>
</protein>
<evidence type="ECO:0000256" key="2">
    <source>
        <dbReference type="SAM" id="Phobius"/>
    </source>
</evidence>
<feature type="compositionally biased region" description="Low complexity" evidence="1">
    <location>
        <begin position="313"/>
        <end position="322"/>
    </location>
</feature>
<evidence type="ECO:0008006" key="6">
    <source>
        <dbReference type="Google" id="ProtNLM"/>
    </source>
</evidence>
<keyword evidence="2" id="KW-0472">Membrane</keyword>
<evidence type="ECO:0000256" key="3">
    <source>
        <dbReference type="SAM" id="SignalP"/>
    </source>
</evidence>
<feature type="compositionally biased region" description="Basic and acidic residues" evidence="1">
    <location>
        <begin position="39"/>
        <end position="49"/>
    </location>
</feature>
<evidence type="ECO:0000313" key="5">
    <source>
        <dbReference type="Proteomes" id="UP001174691"/>
    </source>
</evidence>
<evidence type="ECO:0000256" key="1">
    <source>
        <dbReference type="SAM" id="MobiDB-lite"/>
    </source>
</evidence>
<dbReference type="AlphaFoldDB" id="A0AA38RXS2"/>
<proteinExistence type="predicted"/>
<feature type="signal peptide" evidence="3">
    <location>
        <begin position="1"/>
        <end position="17"/>
    </location>
</feature>
<feature type="compositionally biased region" description="Polar residues" evidence="1">
    <location>
        <begin position="265"/>
        <end position="279"/>
    </location>
</feature>
<organism evidence="4 5">
    <name type="scientific">Coniochaeta hoffmannii</name>
    <dbReference type="NCBI Taxonomy" id="91930"/>
    <lineage>
        <taxon>Eukaryota</taxon>
        <taxon>Fungi</taxon>
        <taxon>Dikarya</taxon>
        <taxon>Ascomycota</taxon>
        <taxon>Pezizomycotina</taxon>
        <taxon>Sordariomycetes</taxon>
        <taxon>Sordariomycetidae</taxon>
        <taxon>Coniochaetales</taxon>
        <taxon>Coniochaetaceae</taxon>
        <taxon>Coniochaeta</taxon>
    </lineage>
</organism>
<keyword evidence="5" id="KW-1185">Reference proteome</keyword>
<feature type="region of interest" description="Disordered" evidence="1">
    <location>
        <begin position="265"/>
        <end position="288"/>
    </location>
</feature>
<feature type="region of interest" description="Disordered" evidence="1">
    <location>
        <begin position="32"/>
        <end position="59"/>
    </location>
</feature>
<keyword evidence="2" id="KW-1133">Transmembrane helix</keyword>
<keyword evidence="2" id="KW-0812">Transmembrane</keyword>
<feature type="chain" id="PRO_5041298342" description="Mid2 domain-containing protein" evidence="3">
    <location>
        <begin position="18"/>
        <end position="390"/>
    </location>
</feature>
<feature type="region of interest" description="Disordered" evidence="1">
    <location>
        <begin position="300"/>
        <end position="390"/>
    </location>
</feature>